<dbReference type="PROSITE" id="PS50893">
    <property type="entry name" value="ABC_TRANSPORTER_2"/>
    <property type="match status" value="1"/>
</dbReference>
<accession>A0ABN2MJG8</accession>
<dbReference type="SMART" id="SM00382">
    <property type="entry name" value="AAA"/>
    <property type="match status" value="1"/>
</dbReference>
<evidence type="ECO:0000256" key="1">
    <source>
        <dbReference type="ARBA" id="ARBA00004651"/>
    </source>
</evidence>
<evidence type="ECO:0000256" key="3">
    <source>
        <dbReference type="ARBA" id="ARBA00022741"/>
    </source>
</evidence>
<feature type="transmembrane region" description="Helical" evidence="7">
    <location>
        <begin position="54"/>
        <end position="73"/>
    </location>
</feature>
<proteinExistence type="predicted"/>
<dbReference type="PROSITE" id="PS50929">
    <property type="entry name" value="ABC_TM1F"/>
    <property type="match status" value="1"/>
</dbReference>
<dbReference type="InterPro" id="IPR003593">
    <property type="entry name" value="AAA+_ATPase"/>
</dbReference>
<dbReference type="InterPro" id="IPR036640">
    <property type="entry name" value="ABC1_TM_sf"/>
</dbReference>
<evidence type="ECO:0000256" key="4">
    <source>
        <dbReference type="ARBA" id="ARBA00022840"/>
    </source>
</evidence>
<feature type="transmembrane region" description="Helical" evidence="7">
    <location>
        <begin position="233"/>
        <end position="252"/>
    </location>
</feature>
<dbReference type="InterPro" id="IPR017871">
    <property type="entry name" value="ABC_transporter-like_CS"/>
</dbReference>
<evidence type="ECO:0000256" key="5">
    <source>
        <dbReference type="ARBA" id="ARBA00022989"/>
    </source>
</evidence>
<feature type="domain" description="ABC transporter" evidence="8">
    <location>
        <begin position="331"/>
        <end position="565"/>
    </location>
</feature>
<organism evidence="10 11">
    <name type="scientific">Pseudonocardia ailaonensis</name>
    <dbReference type="NCBI Taxonomy" id="367279"/>
    <lineage>
        <taxon>Bacteria</taxon>
        <taxon>Bacillati</taxon>
        <taxon>Actinomycetota</taxon>
        <taxon>Actinomycetes</taxon>
        <taxon>Pseudonocardiales</taxon>
        <taxon>Pseudonocardiaceae</taxon>
        <taxon>Pseudonocardia</taxon>
    </lineage>
</organism>
<keyword evidence="2 7" id="KW-0812">Transmembrane</keyword>
<dbReference type="EMBL" id="BAAAQK010000001">
    <property type="protein sequence ID" value="GAA1829507.1"/>
    <property type="molecule type" value="Genomic_DNA"/>
</dbReference>
<reference evidence="10 11" key="1">
    <citation type="journal article" date="2019" name="Int. J. Syst. Evol. Microbiol.">
        <title>The Global Catalogue of Microorganisms (GCM) 10K type strain sequencing project: providing services to taxonomists for standard genome sequencing and annotation.</title>
        <authorList>
            <consortium name="The Broad Institute Genomics Platform"/>
            <consortium name="The Broad Institute Genome Sequencing Center for Infectious Disease"/>
            <person name="Wu L."/>
            <person name="Ma J."/>
        </authorList>
    </citation>
    <scope>NUCLEOTIDE SEQUENCE [LARGE SCALE GENOMIC DNA]</scope>
    <source>
        <strain evidence="10 11">JCM 16009</strain>
    </source>
</reference>
<feature type="domain" description="ABC transmembrane type-1" evidence="9">
    <location>
        <begin position="29"/>
        <end position="299"/>
    </location>
</feature>
<keyword evidence="4 10" id="KW-0067">ATP-binding</keyword>
<dbReference type="SUPFAM" id="SSF52540">
    <property type="entry name" value="P-loop containing nucleoside triphosphate hydrolases"/>
    <property type="match status" value="1"/>
</dbReference>
<keyword evidence="11" id="KW-1185">Reference proteome</keyword>
<dbReference type="Pfam" id="PF00005">
    <property type="entry name" value="ABC_tran"/>
    <property type="match status" value="1"/>
</dbReference>
<dbReference type="InterPro" id="IPR039421">
    <property type="entry name" value="Type_1_exporter"/>
</dbReference>
<evidence type="ECO:0000313" key="10">
    <source>
        <dbReference type="EMBL" id="GAA1829507.1"/>
    </source>
</evidence>
<dbReference type="InterPro" id="IPR027417">
    <property type="entry name" value="P-loop_NTPase"/>
</dbReference>
<feature type="transmembrane region" description="Helical" evidence="7">
    <location>
        <begin position="20"/>
        <end position="42"/>
    </location>
</feature>
<dbReference type="RefSeq" id="WP_344411781.1">
    <property type="nucleotide sequence ID" value="NZ_BAAAQK010000001.1"/>
</dbReference>
<dbReference type="PANTHER" id="PTHR24221:SF654">
    <property type="entry name" value="ATP-BINDING CASSETTE SUB-FAMILY B MEMBER 6"/>
    <property type="match status" value="1"/>
</dbReference>
<dbReference type="InterPro" id="IPR011527">
    <property type="entry name" value="ABC1_TM_dom"/>
</dbReference>
<dbReference type="PANTHER" id="PTHR24221">
    <property type="entry name" value="ATP-BINDING CASSETTE SUB-FAMILY B"/>
    <property type="match status" value="1"/>
</dbReference>
<keyword evidence="3" id="KW-0547">Nucleotide-binding</keyword>
<name>A0ABN2MJG8_9PSEU</name>
<evidence type="ECO:0000259" key="8">
    <source>
        <dbReference type="PROSITE" id="PS50893"/>
    </source>
</evidence>
<comment type="caution">
    <text evidence="10">The sequence shown here is derived from an EMBL/GenBank/DDBJ whole genome shotgun (WGS) entry which is preliminary data.</text>
</comment>
<dbReference type="Gene3D" id="1.20.1560.10">
    <property type="entry name" value="ABC transporter type 1, transmembrane domain"/>
    <property type="match status" value="1"/>
</dbReference>
<evidence type="ECO:0000256" key="2">
    <source>
        <dbReference type="ARBA" id="ARBA00022692"/>
    </source>
</evidence>
<evidence type="ECO:0000256" key="6">
    <source>
        <dbReference type="ARBA" id="ARBA00023136"/>
    </source>
</evidence>
<dbReference type="InterPro" id="IPR003439">
    <property type="entry name" value="ABC_transporter-like_ATP-bd"/>
</dbReference>
<dbReference type="Pfam" id="PF00664">
    <property type="entry name" value="ABC_membrane"/>
    <property type="match status" value="1"/>
</dbReference>
<keyword evidence="5 7" id="KW-1133">Transmembrane helix</keyword>
<dbReference type="PROSITE" id="PS00211">
    <property type="entry name" value="ABC_TRANSPORTER_1"/>
    <property type="match status" value="1"/>
</dbReference>
<keyword evidence="6 7" id="KW-0472">Membrane</keyword>
<protein>
    <submittedName>
        <fullName evidence="10">ABC transporter ATP-binding protein</fullName>
    </submittedName>
</protein>
<comment type="subcellular location">
    <subcellularLocation>
        <location evidence="1">Cell membrane</location>
        <topology evidence="1">Multi-pass membrane protein</topology>
    </subcellularLocation>
</comment>
<evidence type="ECO:0000313" key="11">
    <source>
        <dbReference type="Proteomes" id="UP001500449"/>
    </source>
</evidence>
<feature type="transmembrane region" description="Helical" evidence="7">
    <location>
        <begin position="258"/>
        <end position="281"/>
    </location>
</feature>
<dbReference type="GO" id="GO:0005524">
    <property type="term" value="F:ATP binding"/>
    <property type="evidence" value="ECO:0007669"/>
    <property type="project" value="UniProtKB-KW"/>
</dbReference>
<sequence length="576" mass="61647">MIHDLLTLLGPEHRRKLFAYFAWVGAYRVLQGVSTVLLVPVFEAMLAGDTAGALRGLVAVVIAVALTCVTHYVQSMRGFGVALVVLTTMHERLGDHVATLPLGWFTGEKVGWLSPTASSGTMQVAGLFAHLITPVVVGLATPTTIVLGMFFFDWRMALAMLVCTPLLYPAFRTGARLVGSGDVLNDGAAVASSNRVVEFARTQRVLRAFGRGGEGYAPLDEALEHQRATGRRVMWHGVVGIVLGGLAVQFTFTALLVVGVALAVSGLVAVGTAIALIALAARFTGPLAEIGDQAGVLKMARNDLHRLTSILSERTLPETAETAGLPTPGSVELDAVTFGYDPERPVLREVSLHLPPRTMTALVEASGSGKTTVTRLLARFWDVDGGTVRIGGTDVRDQPTEQLMSQLALVFQDVYLFDDTLEATIRVGRPDASDEEVREAARLAGVQEIVDRLPQGWQTRVGEGGTALSGGERQRVSVARALLKNAPIVLLDEATAALDPENERYLTEALRTLAECSTLLVIAHRLPTVVAADRIVVLEDGGIAESGTHTKLLAAGGRYAEFWESRRQARGWRITG</sequence>
<feature type="transmembrane region" description="Helical" evidence="7">
    <location>
        <begin position="127"/>
        <end position="152"/>
    </location>
</feature>
<dbReference type="SUPFAM" id="SSF90123">
    <property type="entry name" value="ABC transporter transmembrane region"/>
    <property type="match status" value="1"/>
</dbReference>
<dbReference type="Proteomes" id="UP001500449">
    <property type="component" value="Unassembled WGS sequence"/>
</dbReference>
<evidence type="ECO:0000259" key="9">
    <source>
        <dbReference type="PROSITE" id="PS50929"/>
    </source>
</evidence>
<gene>
    <name evidence="10" type="ORF">GCM10009836_04250</name>
</gene>
<evidence type="ECO:0000256" key="7">
    <source>
        <dbReference type="SAM" id="Phobius"/>
    </source>
</evidence>
<dbReference type="Gene3D" id="3.40.50.300">
    <property type="entry name" value="P-loop containing nucleotide triphosphate hydrolases"/>
    <property type="match status" value="1"/>
</dbReference>